<keyword evidence="4 13" id="KW-0645">Protease</keyword>
<name>A0A6L6YFT1_9BURK</name>
<evidence type="ECO:0000256" key="6">
    <source>
        <dbReference type="ARBA" id="ARBA00022801"/>
    </source>
</evidence>
<dbReference type="CDD" id="cd06163">
    <property type="entry name" value="S2P-M50_PDZ_RseP-like"/>
    <property type="match status" value="2"/>
</dbReference>
<dbReference type="EMBL" id="WSRP01000001">
    <property type="protein sequence ID" value="MVX55692.1"/>
    <property type="molecule type" value="Genomic_DNA"/>
</dbReference>
<dbReference type="SUPFAM" id="SSF50156">
    <property type="entry name" value="PDZ domain-like"/>
    <property type="match status" value="2"/>
</dbReference>
<feature type="transmembrane region" description="Helical" evidence="11">
    <location>
        <begin position="6"/>
        <end position="25"/>
    </location>
</feature>
<dbReference type="EC" id="3.4.24.-" evidence="11"/>
<dbReference type="GO" id="GO:0016020">
    <property type="term" value="C:membrane"/>
    <property type="evidence" value="ECO:0007669"/>
    <property type="project" value="UniProtKB-SubCell"/>
</dbReference>
<evidence type="ECO:0000256" key="5">
    <source>
        <dbReference type="ARBA" id="ARBA00022692"/>
    </source>
</evidence>
<comment type="similarity">
    <text evidence="3 11">Belongs to the peptidase M50B family.</text>
</comment>
<feature type="transmembrane region" description="Helical" evidence="11">
    <location>
        <begin position="100"/>
        <end position="124"/>
    </location>
</feature>
<dbReference type="PANTHER" id="PTHR42837">
    <property type="entry name" value="REGULATOR OF SIGMA-E PROTEASE RSEP"/>
    <property type="match status" value="1"/>
</dbReference>
<dbReference type="Pfam" id="PF02163">
    <property type="entry name" value="Peptidase_M50"/>
    <property type="match status" value="1"/>
</dbReference>
<dbReference type="InterPro" id="IPR036034">
    <property type="entry name" value="PDZ_sf"/>
</dbReference>
<dbReference type="NCBIfam" id="TIGR00054">
    <property type="entry name" value="RIP metalloprotease RseP"/>
    <property type="match status" value="1"/>
</dbReference>
<feature type="domain" description="PDZ" evidence="12">
    <location>
        <begin position="199"/>
        <end position="254"/>
    </location>
</feature>
<evidence type="ECO:0000256" key="7">
    <source>
        <dbReference type="ARBA" id="ARBA00022833"/>
    </source>
</evidence>
<evidence type="ECO:0000256" key="9">
    <source>
        <dbReference type="ARBA" id="ARBA00023049"/>
    </source>
</evidence>
<keyword evidence="5 11" id="KW-0812">Transmembrane</keyword>
<dbReference type="PANTHER" id="PTHR42837:SF2">
    <property type="entry name" value="MEMBRANE METALLOPROTEASE ARASP2, CHLOROPLASTIC-RELATED"/>
    <property type="match status" value="1"/>
</dbReference>
<dbReference type="Proteomes" id="UP000472580">
    <property type="component" value="Unassembled WGS sequence"/>
</dbReference>
<dbReference type="CDD" id="cd23081">
    <property type="entry name" value="cpPDZ_EcRseP-like"/>
    <property type="match status" value="1"/>
</dbReference>
<keyword evidence="10 11" id="KW-0472">Membrane</keyword>
<keyword evidence="9 11" id="KW-0482">Metalloprotease</keyword>
<protein>
    <recommendedName>
        <fullName evidence="11">Zinc metalloprotease</fullName>
        <ecNumber evidence="11">3.4.24.-</ecNumber>
    </recommendedName>
</protein>
<dbReference type="RefSeq" id="WP_160334127.1">
    <property type="nucleotide sequence ID" value="NZ_CALPCR010000009.1"/>
</dbReference>
<dbReference type="GO" id="GO:0004222">
    <property type="term" value="F:metalloendopeptidase activity"/>
    <property type="evidence" value="ECO:0007669"/>
    <property type="project" value="InterPro"/>
</dbReference>
<dbReference type="Gene3D" id="2.30.42.10">
    <property type="match status" value="2"/>
</dbReference>
<evidence type="ECO:0000256" key="3">
    <source>
        <dbReference type="ARBA" id="ARBA00007931"/>
    </source>
</evidence>
<evidence type="ECO:0000256" key="10">
    <source>
        <dbReference type="ARBA" id="ARBA00023136"/>
    </source>
</evidence>
<dbReference type="PROSITE" id="PS50106">
    <property type="entry name" value="PDZ"/>
    <property type="match status" value="1"/>
</dbReference>
<reference evidence="13 14" key="1">
    <citation type="submission" date="2019-12" db="EMBL/GenBank/DDBJ databases">
        <title>Microbes associate with the intestines of laboratory mice.</title>
        <authorList>
            <person name="Navarre W."/>
            <person name="Wong E."/>
        </authorList>
    </citation>
    <scope>NUCLEOTIDE SEQUENCE [LARGE SCALE GENOMIC DNA]</scope>
    <source>
        <strain evidence="13 14">NM82_D38</strain>
    </source>
</reference>
<comment type="cofactor">
    <cofactor evidence="1 11">
        <name>Zn(2+)</name>
        <dbReference type="ChEBI" id="CHEBI:29105"/>
    </cofactor>
</comment>
<accession>A0A6L6YFT1</accession>
<dbReference type="Pfam" id="PF17820">
    <property type="entry name" value="PDZ_6"/>
    <property type="match status" value="1"/>
</dbReference>
<feature type="transmembrane region" description="Helical" evidence="11">
    <location>
        <begin position="373"/>
        <end position="393"/>
    </location>
</feature>
<dbReference type="GO" id="GO:0006508">
    <property type="term" value="P:proteolysis"/>
    <property type="evidence" value="ECO:0007669"/>
    <property type="project" value="UniProtKB-KW"/>
</dbReference>
<proteinExistence type="inferred from homology"/>
<organism evidence="13 14">
    <name type="scientific">Parasutterella muris</name>
    <dbReference type="NCBI Taxonomy" id="2565572"/>
    <lineage>
        <taxon>Bacteria</taxon>
        <taxon>Pseudomonadati</taxon>
        <taxon>Pseudomonadota</taxon>
        <taxon>Betaproteobacteria</taxon>
        <taxon>Burkholderiales</taxon>
        <taxon>Sutterellaceae</taxon>
        <taxon>Parasutterella</taxon>
    </lineage>
</organism>
<evidence type="ECO:0000313" key="14">
    <source>
        <dbReference type="Proteomes" id="UP000472580"/>
    </source>
</evidence>
<keyword evidence="6 11" id="KW-0378">Hydrolase</keyword>
<evidence type="ECO:0000256" key="11">
    <source>
        <dbReference type="RuleBase" id="RU362031"/>
    </source>
</evidence>
<dbReference type="InterPro" id="IPR008915">
    <property type="entry name" value="Peptidase_M50"/>
</dbReference>
<comment type="subcellular location">
    <subcellularLocation>
        <location evidence="2">Membrane</location>
        <topology evidence="2">Multi-pass membrane protein</topology>
    </subcellularLocation>
</comment>
<keyword evidence="8 11" id="KW-1133">Transmembrane helix</keyword>
<dbReference type="InterPro" id="IPR041489">
    <property type="entry name" value="PDZ_6"/>
</dbReference>
<keyword evidence="7 11" id="KW-0862">Zinc</keyword>
<dbReference type="InterPro" id="IPR004387">
    <property type="entry name" value="Pept_M50_Zn"/>
</dbReference>
<dbReference type="InterPro" id="IPR001478">
    <property type="entry name" value="PDZ"/>
</dbReference>
<dbReference type="OrthoDB" id="9782003at2"/>
<evidence type="ECO:0000259" key="12">
    <source>
        <dbReference type="PROSITE" id="PS50106"/>
    </source>
</evidence>
<evidence type="ECO:0000256" key="2">
    <source>
        <dbReference type="ARBA" id="ARBA00004141"/>
    </source>
</evidence>
<dbReference type="AlphaFoldDB" id="A0A6L6YFT1"/>
<comment type="caution">
    <text evidence="13">The sequence shown here is derived from an EMBL/GenBank/DDBJ whole genome shotgun (WGS) entry which is preliminary data.</text>
</comment>
<keyword evidence="14" id="KW-1185">Reference proteome</keyword>
<evidence type="ECO:0000313" key="13">
    <source>
        <dbReference type="EMBL" id="MVX55692.1"/>
    </source>
</evidence>
<gene>
    <name evidence="13" type="primary">rseP</name>
    <name evidence="13" type="ORF">E5987_00500</name>
</gene>
<evidence type="ECO:0000256" key="1">
    <source>
        <dbReference type="ARBA" id="ARBA00001947"/>
    </source>
</evidence>
<evidence type="ECO:0000256" key="8">
    <source>
        <dbReference type="ARBA" id="ARBA00022989"/>
    </source>
</evidence>
<dbReference type="GO" id="GO:0046872">
    <property type="term" value="F:metal ion binding"/>
    <property type="evidence" value="ECO:0007669"/>
    <property type="project" value="UniProtKB-KW"/>
</dbReference>
<evidence type="ECO:0000256" key="4">
    <source>
        <dbReference type="ARBA" id="ARBA00022670"/>
    </source>
</evidence>
<keyword evidence="11" id="KW-0479">Metal-binding</keyword>
<sequence>MTTVIAFIVTIGVLITFHEAGHYLAARLCGVKILKFSIGFGKPLFSWKRKNDPDGTEWSVAALPLGGYVRMLDERDPACLPIKPEDADRTFGSKSVWQRFFIVAAGPAANLILAVLLFAAVFMVGSVQPLPVTAEPPAGTPAAEIGLHRGDQIVRVDGSAVKSFADLRFELINKFGKEVPIEVHSPNGAEFERTLDLRNVGFDSLSQDDDPLTRIGLSLQVSRPIITGFVGDSAAKEGGLEVGDEVISINGKAVPMPADLVEAVKKSPGMPLEFIVDRQGKEFKFRVTPSAHLEADGEEAGRIGASIGVDYPKTKVAYGFFESLLQGVRKTWETASVSLKMIGLMFTGDVSVKNISGPVSIADYAGQSVQLGFIPFLSFLAVISVSLGILNLLPIPMLDGGHLLYYSLEMIRGKPVSESFQSAAQKVGIAALLGLTVLALFNDLTRLFS</sequence>
<dbReference type="SMART" id="SM00228">
    <property type="entry name" value="PDZ"/>
    <property type="match status" value="2"/>
</dbReference>